<proteinExistence type="predicted"/>
<dbReference type="InterPro" id="IPR023974">
    <property type="entry name" value="HxsD"/>
</dbReference>
<organism evidence="1 2">
    <name type="scientific">Shewanella dokdonensis</name>
    <dbReference type="NCBI Taxonomy" id="712036"/>
    <lineage>
        <taxon>Bacteria</taxon>
        <taxon>Pseudomonadati</taxon>
        <taxon>Pseudomonadota</taxon>
        <taxon>Gammaproteobacteria</taxon>
        <taxon>Alteromonadales</taxon>
        <taxon>Shewanellaceae</taxon>
        <taxon>Shewanella</taxon>
    </lineage>
</organism>
<evidence type="ECO:0000313" key="1">
    <source>
        <dbReference type="EMBL" id="QVK23012.1"/>
    </source>
</evidence>
<evidence type="ECO:0000313" key="2">
    <source>
        <dbReference type="Proteomes" id="UP000676428"/>
    </source>
</evidence>
<dbReference type="EMBL" id="CP074572">
    <property type="protein sequence ID" value="QVK23012.1"/>
    <property type="molecule type" value="Genomic_DNA"/>
</dbReference>
<dbReference type="NCBIfam" id="TIGR03976">
    <property type="entry name" value="chp_LLNDYxLRE"/>
    <property type="match status" value="1"/>
</dbReference>
<reference evidence="1 2" key="1">
    <citation type="journal article" date="2012" name="Int. J. Syst. Evol. Microbiol.">
        <title>Shewanella dokdonensis sp. nov., isolated from seawater.</title>
        <authorList>
            <person name="Sung H.R."/>
            <person name="Yoon J.H."/>
            <person name="Ghim S.Y."/>
        </authorList>
    </citation>
    <scope>NUCLEOTIDE SEQUENCE [LARGE SCALE GENOMIC DNA]</scope>
    <source>
        <strain evidence="1 2">DSM 23626</strain>
    </source>
</reference>
<name>A0ABX8DE49_9GAMM</name>
<accession>A0ABX8DE49</accession>
<sequence length="104" mass="11560">MAQVKELSISFDCKIFSKEAVLKACYQLADIAVFDISIHKDKIVVSSTMHVTSTTSTEELSSTLKTSVIDYQLRERIDAQTKHVKEILIHAALGNSLRTSTDES</sequence>
<protein>
    <submittedName>
        <fullName evidence="1">His-Xaa-Ser system protein HxsD</fullName>
    </submittedName>
</protein>
<dbReference type="Proteomes" id="UP000676428">
    <property type="component" value="Chromosome"/>
</dbReference>
<dbReference type="RefSeq" id="WP_213681655.1">
    <property type="nucleotide sequence ID" value="NZ_CP074572.1"/>
</dbReference>
<gene>
    <name evidence="1" type="primary">hxsD</name>
    <name evidence="1" type="ORF">KHX94_18090</name>
</gene>
<keyword evidence="2" id="KW-1185">Reference proteome</keyword>